<keyword evidence="4 9" id="KW-0997">Cell inner membrane</keyword>
<keyword evidence="5 9" id="KW-0812">Transmembrane</keyword>
<dbReference type="AlphaFoldDB" id="A0A0K6I703"/>
<comment type="subcellular location">
    <subcellularLocation>
        <location evidence="1 9">Cell inner membrane</location>
        <topology evidence="1 9">Multi-pass membrane protein</topology>
    </subcellularLocation>
</comment>
<keyword evidence="3" id="KW-1003">Cell membrane</keyword>
<evidence type="ECO:0000256" key="8">
    <source>
        <dbReference type="ARBA" id="ARBA00038436"/>
    </source>
</evidence>
<dbReference type="GO" id="GO:0005886">
    <property type="term" value="C:plasma membrane"/>
    <property type="evidence" value="ECO:0007669"/>
    <property type="project" value="UniProtKB-SubCell"/>
</dbReference>
<feature type="domain" description="Tripartite ATP-independent periplasmic transporters DctQ component" evidence="10">
    <location>
        <begin position="33"/>
        <end position="174"/>
    </location>
</feature>
<sequence>MAFILALARYLSLVNGAALAAGRWIGAGCVGLMVIIILIQVFFRYVLNDAPAWTEEAARFLMLWMTGLMVPTAFRRGGFVGIDMLVILLPRLAAGVLNLVLLLLIAGLLFYATRLGWKEVTGIGGRFAMAAISVPATLDLSVWMKVPRAWMMASLAVGCTAMFAVCIELILRSLITLMGGERQLVPITETQSLGAE</sequence>
<dbReference type="Pfam" id="PF04290">
    <property type="entry name" value="DctQ"/>
    <property type="match status" value="1"/>
</dbReference>
<accession>A0A0K6I703</accession>
<dbReference type="GO" id="GO:0015740">
    <property type="term" value="P:C4-dicarboxylate transport"/>
    <property type="evidence" value="ECO:0007669"/>
    <property type="project" value="TreeGrafter"/>
</dbReference>
<feature type="transmembrane region" description="Helical" evidence="9">
    <location>
        <begin position="123"/>
        <end position="143"/>
    </location>
</feature>
<dbReference type="RefSeq" id="WP_055456543.1">
    <property type="nucleotide sequence ID" value="NZ_CYHE01000011.1"/>
</dbReference>
<dbReference type="EMBL" id="CYHE01000011">
    <property type="protein sequence ID" value="CUA98843.1"/>
    <property type="molecule type" value="Genomic_DNA"/>
</dbReference>
<reference evidence="12" key="1">
    <citation type="submission" date="2015-08" db="EMBL/GenBank/DDBJ databases">
        <authorList>
            <person name="Varghese N."/>
        </authorList>
    </citation>
    <scope>NUCLEOTIDE SEQUENCE [LARGE SCALE GENOMIC DNA]</scope>
    <source>
        <strain evidence="12">DSM 23407</strain>
    </source>
</reference>
<feature type="transmembrane region" description="Helical" evidence="9">
    <location>
        <begin position="149"/>
        <end position="171"/>
    </location>
</feature>
<evidence type="ECO:0000256" key="4">
    <source>
        <dbReference type="ARBA" id="ARBA00022519"/>
    </source>
</evidence>
<dbReference type="PANTHER" id="PTHR35011">
    <property type="entry name" value="2,3-DIKETO-L-GULONATE TRAP TRANSPORTER SMALL PERMEASE PROTEIN YIAM"/>
    <property type="match status" value="1"/>
</dbReference>
<proteinExistence type="inferred from homology"/>
<evidence type="ECO:0000256" key="6">
    <source>
        <dbReference type="ARBA" id="ARBA00022989"/>
    </source>
</evidence>
<keyword evidence="6 9" id="KW-1133">Transmembrane helix</keyword>
<dbReference type="GO" id="GO:0022857">
    <property type="term" value="F:transmembrane transporter activity"/>
    <property type="evidence" value="ECO:0007669"/>
    <property type="project" value="UniProtKB-UniRule"/>
</dbReference>
<feature type="transmembrane region" description="Helical" evidence="9">
    <location>
        <begin position="30"/>
        <end position="47"/>
    </location>
</feature>
<keyword evidence="7 9" id="KW-0472">Membrane</keyword>
<comment type="similarity">
    <text evidence="8 9">Belongs to the TRAP transporter small permease family.</text>
</comment>
<dbReference type="Proteomes" id="UP000183900">
    <property type="component" value="Unassembled WGS sequence"/>
</dbReference>
<protein>
    <recommendedName>
        <fullName evidence="9">TRAP transporter small permease protein</fullName>
    </recommendedName>
</protein>
<evidence type="ECO:0000256" key="1">
    <source>
        <dbReference type="ARBA" id="ARBA00004429"/>
    </source>
</evidence>
<evidence type="ECO:0000256" key="3">
    <source>
        <dbReference type="ARBA" id="ARBA00022475"/>
    </source>
</evidence>
<evidence type="ECO:0000256" key="7">
    <source>
        <dbReference type="ARBA" id="ARBA00023136"/>
    </source>
</evidence>
<keyword evidence="12" id="KW-1185">Reference proteome</keyword>
<evidence type="ECO:0000256" key="5">
    <source>
        <dbReference type="ARBA" id="ARBA00022692"/>
    </source>
</evidence>
<keyword evidence="2 9" id="KW-0813">Transport</keyword>
<dbReference type="InterPro" id="IPR007387">
    <property type="entry name" value="TRAP_DctQ"/>
</dbReference>
<evidence type="ECO:0000313" key="12">
    <source>
        <dbReference type="Proteomes" id="UP000183900"/>
    </source>
</evidence>
<comment type="function">
    <text evidence="9">Part of the tripartite ATP-independent periplasmic (TRAP) transport system.</text>
</comment>
<name>A0A0K6I703_9HYPH</name>
<evidence type="ECO:0000313" key="11">
    <source>
        <dbReference type="EMBL" id="CUA98843.1"/>
    </source>
</evidence>
<comment type="subunit">
    <text evidence="9">The complex comprises the extracytoplasmic solute receptor protein and the two transmembrane proteins.</text>
</comment>
<evidence type="ECO:0000256" key="9">
    <source>
        <dbReference type="RuleBase" id="RU369079"/>
    </source>
</evidence>
<dbReference type="PANTHER" id="PTHR35011:SF11">
    <property type="entry name" value="TRAP TRANSPORTER SMALL PERMEASE PROTEIN"/>
    <property type="match status" value="1"/>
</dbReference>
<evidence type="ECO:0000259" key="10">
    <source>
        <dbReference type="Pfam" id="PF04290"/>
    </source>
</evidence>
<gene>
    <name evidence="11" type="ORF">Ga0061067_11144</name>
</gene>
<evidence type="ECO:0000256" key="2">
    <source>
        <dbReference type="ARBA" id="ARBA00022448"/>
    </source>
</evidence>
<dbReference type="InterPro" id="IPR055348">
    <property type="entry name" value="DctQ"/>
</dbReference>
<feature type="transmembrane region" description="Helical" evidence="9">
    <location>
        <begin position="84"/>
        <end position="111"/>
    </location>
</feature>
<organism evidence="11 12">
    <name type="scientific">Pannonibacter indicus</name>
    <dbReference type="NCBI Taxonomy" id="466044"/>
    <lineage>
        <taxon>Bacteria</taxon>
        <taxon>Pseudomonadati</taxon>
        <taxon>Pseudomonadota</taxon>
        <taxon>Alphaproteobacteria</taxon>
        <taxon>Hyphomicrobiales</taxon>
        <taxon>Stappiaceae</taxon>
        <taxon>Pannonibacter</taxon>
    </lineage>
</organism>